<sequence>MTKKRILVTGGAGFVGSNMALNFKRSYGENAEVVSLDNLKRRGSELNITRLKSGGVDFFHGDIRQIEDIRAVGDIDLIVECSAEPSVLAGYNSSPDYLMQTNLQGTINCLDIARATQADFIFLSTSRVYPIKTINELRYRESDTRFKLEEGQDIPGVTKRGFSEEMSLSGVRSLYGATKLCSELIIQEYIEMYNIRGVINRCAVLTGPWQMGKIDQGVIVLWVARHLFGGELGYFGYGGTGKQVRDILHVEDLFQLLITQYKNIDKHNGQVYNVGGGREVSLSLCELTGLCEKFSGKKIKINAVKETRVADIPYYITDNSKVEQSTGWSPSISKESIIEEITGWVSDNKSLLKDILS</sequence>
<gene>
    <name evidence="3" type="ORF">VU01_10655</name>
</gene>
<dbReference type="EC" id="5.1.3.10" evidence="3"/>
<keyword evidence="4" id="KW-1185">Reference proteome</keyword>
<name>A0A444JFN2_9BACT</name>
<keyword evidence="3" id="KW-0413">Isomerase</keyword>
<evidence type="ECO:0000259" key="2">
    <source>
        <dbReference type="Pfam" id="PF01370"/>
    </source>
</evidence>
<reference evidence="3 4" key="1">
    <citation type="submission" date="2017-01" db="EMBL/GenBank/DDBJ databases">
        <title>The cable genome- insights into the physiology and evolution of filamentous bacteria capable of sulfide oxidation via long distance electron transfer.</title>
        <authorList>
            <person name="Schreiber L."/>
            <person name="Bjerg J.T."/>
            <person name="Boggild A."/>
            <person name="Van De Vossenberg J."/>
            <person name="Meysman F."/>
            <person name="Nielsen L.P."/>
            <person name="Schramm A."/>
            <person name="Kjeldsen K.U."/>
        </authorList>
    </citation>
    <scope>NUCLEOTIDE SEQUENCE [LARGE SCALE GENOMIC DNA]</scope>
    <source>
        <strain evidence="3">A5</strain>
    </source>
</reference>
<evidence type="ECO:0000313" key="4">
    <source>
        <dbReference type="Proteomes" id="UP000288892"/>
    </source>
</evidence>
<dbReference type="GO" id="GO:0047732">
    <property type="term" value="F:CDP-abequose epimerase activity"/>
    <property type="evidence" value="ECO:0007669"/>
    <property type="project" value="UniProtKB-EC"/>
</dbReference>
<organism evidence="3 4">
    <name type="scientific">Candidatus Electrothrix marina</name>
    <dbReference type="NCBI Taxonomy" id="1859130"/>
    <lineage>
        <taxon>Bacteria</taxon>
        <taxon>Pseudomonadati</taxon>
        <taxon>Thermodesulfobacteriota</taxon>
        <taxon>Desulfobulbia</taxon>
        <taxon>Desulfobulbales</taxon>
        <taxon>Desulfobulbaceae</taxon>
        <taxon>Candidatus Electrothrix</taxon>
    </lineage>
</organism>
<evidence type="ECO:0000313" key="3">
    <source>
        <dbReference type="EMBL" id="RWX51904.1"/>
    </source>
</evidence>
<accession>A0A444JFN2</accession>
<dbReference type="InterPro" id="IPR001509">
    <property type="entry name" value="Epimerase_deHydtase"/>
</dbReference>
<dbReference type="InterPro" id="IPR036291">
    <property type="entry name" value="NAD(P)-bd_dom_sf"/>
</dbReference>
<dbReference type="PANTHER" id="PTHR43000">
    <property type="entry name" value="DTDP-D-GLUCOSE 4,6-DEHYDRATASE-RELATED"/>
    <property type="match status" value="1"/>
</dbReference>
<comment type="similarity">
    <text evidence="1">Belongs to the NAD(P)-dependent epimerase/dehydratase family.</text>
</comment>
<evidence type="ECO:0000256" key="1">
    <source>
        <dbReference type="ARBA" id="ARBA00007637"/>
    </source>
</evidence>
<feature type="domain" description="NAD-dependent epimerase/dehydratase" evidence="2">
    <location>
        <begin position="6"/>
        <end position="275"/>
    </location>
</feature>
<dbReference type="Pfam" id="PF01370">
    <property type="entry name" value="Epimerase"/>
    <property type="match status" value="1"/>
</dbReference>
<comment type="caution">
    <text evidence="3">The sequence shown here is derived from an EMBL/GenBank/DDBJ whole genome shotgun (WGS) entry which is preliminary data.</text>
</comment>
<dbReference type="EMBL" id="MTKS01000065">
    <property type="protein sequence ID" value="RWX51904.1"/>
    <property type="molecule type" value="Genomic_DNA"/>
</dbReference>
<dbReference type="SUPFAM" id="SSF51735">
    <property type="entry name" value="NAD(P)-binding Rossmann-fold domains"/>
    <property type="match status" value="1"/>
</dbReference>
<dbReference type="Gene3D" id="3.40.50.720">
    <property type="entry name" value="NAD(P)-binding Rossmann-like Domain"/>
    <property type="match status" value="1"/>
</dbReference>
<proteinExistence type="inferred from homology"/>
<protein>
    <submittedName>
        <fullName evidence="3">CDP-paratose 2-epimerase</fullName>
        <ecNumber evidence="3">5.1.3.10</ecNumber>
    </submittedName>
</protein>
<dbReference type="Proteomes" id="UP000288892">
    <property type="component" value="Unassembled WGS sequence"/>
</dbReference>
<dbReference type="AlphaFoldDB" id="A0A444JFN2"/>